<reference evidence="1" key="1">
    <citation type="submission" date="2023-07" db="EMBL/GenBank/DDBJ databases">
        <title>Black Yeasts Isolated from many extreme environments.</title>
        <authorList>
            <person name="Coleine C."/>
            <person name="Stajich J.E."/>
            <person name="Selbmann L."/>
        </authorList>
    </citation>
    <scope>NUCLEOTIDE SEQUENCE</scope>
    <source>
        <strain evidence="1">CCFEE 5714</strain>
    </source>
</reference>
<evidence type="ECO:0000313" key="2">
    <source>
        <dbReference type="Proteomes" id="UP001281147"/>
    </source>
</evidence>
<evidence type="ECO:0000313" key="1">
    <source>
        <dbReference type="EMBL" id="KAK3713659.1"/>
    </source>
</evidence>
<dbReference type="EMBL" id="JAUTXU010000061">
    <property type="protein sequence ID" value="KAK3713659.1"/>
    <property type="molecule type" value="Genomic_DNA"/>
</dbReference>
<gene>
    <name evidence="1" type="ORF">LTR37_008353</name>
</gene>
<proteinExistence type="predicted"/>
<keyword evidence="2" id="KW-1185">Reference proteome</keyword>
<name>A0ACC3NC03_9PEZI</name>
<comment type="caution">
    <text evidence="1">The sequence shown here is derived from an EMBL/GenBank/DDBJ whole genome shotgun (WGS) entry which is preliminary data.</text>
</comment>
<organism evidence="1 2">
    <name type="scientific">Vermiconidia calcicola</name>
    <dbReference type="NCBI Taxonomy" id="1690605"/>
    <lineage>
        <taxon>Eukaryota</taxon>
        <taxon>Fungi</taxon>
        <taxon>Dikarya</taxon>
        <taxon>Ascomycota</taxon>
        <taxon>Pezizomycotina</taxon>
        <taxon>Dothideomycetes</taxon>
        <taxon>Dothideomycetidae</taxon>
        <taxon>Mycosphaerellales</taxon>
        <taxon>Extremaceae</taxon>
        <taxon>Vermiconidia</taxon>
    </lineage>
</organism>
<dbReference type="Proteomes" id="UP001281147">
    <property type="component" value="Unassembled WGS sequence"/>
</dbReference>
<sequence>MRFPSSGLLALIALITLTKALKYDAAQVAFNLNENRTATNPLEYWGEWTDHTFFPSPPNWRMPMYSLFLDRFVNGDPSNDNANGTQFEHDILSNQLRNGGDVKGLQDTLDYLQGMGVRSIYIIGSPFVNMPWGGDGYSVLDLTLLDRHHGTIANWRDAISEMHQRGMYVVLDNTFATLGDLMGFEGYLNESTPFAPGEHDAVWKSDRRYADFVQSNEELDTCDYPRFWDDSGHQVTNLSDYLVGCRDSDFDQYGEVASFGNYPEWQRQLSKFAFVQDRLREWKPSVLAKIQHFSCMTIASLDIDGFRIDKALQVTVDAQGAWSSYMRQCAKRYNKTNFYIPGEMVSGNSFASIYVGRGMEPEMAESNLTEVVAGNGTNRDYIRDLDNSALDGGAFHYTVYRALTRFLGLDGVYAAEGDPPVNFVETWNALLQTNDMANAYTGAFDPRHMYGVSNHDVFRWPGITNGTEKNLLGLFIATLLLPGIPCLAWGEEQAFYVLESTAADYVFGRSPITSSLAWQLHGCYKVGSVKYANWPVDSALYGCQDDNISLDHRDPSHPVRNIIKRMFEMREVYPVLNDGYYLQQLSNHTHNIYLPGSNGTPTETGMWSVLRSSWAGVQNLTQTGEDDQSVWLLYSNENRTVDHEIDCSRNTSLVSPFVEGTTVKNLFAPYEEYTLEKGPFTLGFDGETRPNGCLSNLKMPAWGYKAFVPKKEFQKPRPVLTSFSPGHDYRLWSPVDDGETVRVVFGFSTEMDCDSISQNIRVDSTVSSSKADLALDSATCSISDSAVRWVGEAATAFTYEIDLHNVHHGIHQITINNASSSDGDSTHAVDSVLFRLGDFDNPMVYPHAANYSKSLLFNDTDESLYVSHHAAGADLWRYSLDFGTTYSDWTTYSGGNDTLASRNWSGTSAQAWEGEHVIVQYWARMAGSSAYYQHGDLDWTLSRRFPNLWIDGPFNQYGYDAGLSNQMELGANSTWSIGFMAEWPARVRMNAWGMNPDGQPDRTQVFGDVDGDNILDRLPPQSLVTNMINITEPPRSPSLAYRIELDDGRLHYQLIPVGSRWIQLILYLLLGLVPLLMASGAIWTYLHSFYQVKFNEYGVSEKTSFPSAIFRNKRSKFQRLSGEPSTGGLVEQVKGYATQLVPKRSSNRASASLPASMLHSRQLASQVADPTTFAGATVERPPVTGDETSLSRRTVLIATMEYDIEDWGIKIKIGGLGVMTQLMGKYLDQHDLVWVVPCVGGVDYPSPENNELAEPMEITILGTIYHIRVQTHVLRNITYVLLDAPVFRKQTKAEPYPPRMDDIESAIYYSAWNSCIAQAIRRYRPDIYHINDYHGCIAPLYLLPDTIPCALSLHNAEFQGLWPMRTRKERDEVCKIYNLSPHIVHEYVQFGEVFNLLHAGASYLRAHQNGFGAVGVSTKYGKRAYARYPIFWCLSNVGSLPNPDPSDVAAWSRGDAVTTFDEVTVDAEYERSRGSQREEAQRWANLNVDASAELFVFVGRWSMQKGVDLIADIFPTILEKHPKTQLICVGPVIDLYGKFAALKLAKMMEQYPGRVYSNPKFTALPPCIFTGAEFALIPSRDEPFGLVAVEFGRKGAIGVGARVGGLGQMPGWWYTVESTSTTHLLHQFRGAIESALASKTDVRAVLRARSSRQRFPVAQWVQDLDTLQRTAIKQHQEHAKKRKRGTVVTKDATPLADALGLYLERGGGTSGNGGTPVPTRPSSVHTVPSRVPFGLGAEGAAYPTTSTGPTTPTHSANPTRPGSPDDWNTVQVHDMGTRIGPGHQSPLELGEPAGENVFEGLEYIYEEGESVIGRAIGGLDDDHYWQTRPDALPGASNGIELQDRFRFGHSTPPTPDFSMPSTPTLQDPFIASSDTIPAIRSSPLPASNWQSATAPGAQSEHASLSPAMLSSDVVVGEKKDFNLQKVDPFFTDPEQDYETAFVRQLHDLNGKNTYATTIETFITKSEKDWYNRLRGVKMGKTSTPVGSIFQGKTGHSTPVSALREYNVEDTETNDDQMRRQFLLADDYEPPTGIRKLTLHRLGDWPIYSILLAFGQVIAANSYQITLLTGQVGQTATSLYIIASIYLVTSIVWWSLYRTLKSIWVLSLPFAFFGLAFFLIGMAPLVSGDESRRWIQSVAAGCYATASSSGSLFFALNFGDQGAAPVRSWVFRASIIQGIQQVYISFLWCWGAALARINNVGLTNTSLVVTNPALTTSLGVVVAILMWTVGTTLFFGLPDYYRQTPGFVPGFLSGVFRRKIVLWFFIMVIIQNFFLSAPYGRNWLYLWSSQHLPIWAVALLVVLFFIAIWAAMLQYAAALSKSHSWIMPIFAFGLGAPRWAQMLWGVSGIGQYVPWAGGAIGSAVAGRCLWLWLGVLDSLQNVGFGMIMLHTLTRFHISFVLILAQVLGSLATMAARGFSPDRLGPGPVFPNLGFDTMDGLANGWFWVALLAQLLINVMGLKFFRKEQLSKP</sequence>
<accession>A0ACC3NC03</accession>
<protein>
    <submittedName>
        <fullName evidence="1">Uncharacterized protein</fullName>
    </submittedName>
</protein>